<dbReference type="Proteomes" id="UP000007802">
    <property type="component" value="Unassembled WGS sequence"/>
</dbReference>
<organism evidence="1">
    <name type="scientific">Ajellomyces dermatitidis (strain ATCC 18188 / CBS 674.68)</name>
    <name type="common">Blastomyces dermatitidis</name>
    <dbReference type="NCBI Taxonomy" id="653446"/>
    <lineage>
        <taxon>Eukaryota</taxon>
        <taxon>Fungi</taxon>
        <taxon>Dikarya</taxon>
        <taxon>Ascomycota</taxon>
        <taxon>Pezizomycotina</taxon>
        <taxon>Eurotiomycetes</taxon>
        <taxon>Eurotiomycetidae</taxon>
        <taxon>Onygenales</taxon>
        <taxon>Ajellomycetaceae</taxon>
        <taxon>Blastomyces</taxon>
    </lineage>
</organism>
<gene>
    <name evidence="1" type="ORF">BDDG_01067</name>
</gene>
<dbReference type="AlphaFoldDB" id="F2T3X8"/>
<sequence>MAFTDIKKLFTTVKFNITETSALMNFFRMIDLYQSILWYLLSDFVMQAKDIHVFRNENMDVVLFYTHRFAPVSEAILIEDDNITETTLFHSQASSVTSSSSPAEKVVHTSDHKFSALSGFCCLSDSASSSSSVSSASVPPALTPGPAGLMLSFNFSTHTHAHFYIGISANLAINDINVIHRAVEKSETCTVLLQEQLATLKSLADLKF</sequence>
<evidence type="ECO:0000313" key="1">
    <source>
        <dbReference type="EMBL" id="EGE78130.2"/>
    </source>
</evidence>
<reference evidence="1" key="1">
    <citation type="submission" date="2010-03" db="EMBL/GenBank/DDBJ databases">
        <title>Annotation of Blastomyces dermatitidis strain ATCC 18188.</title>
        <authorList>
            <consortium name="The Broad Institute Genome Sequencing Platform"/>
            <consortium name="Broad Institute Genome Sequencing Center for Infectious Disease."/>
            <person name="Cuomo C."/>
            <person name="Klein B."/>
            <person name="Sullivan T."/>
            <person name="Heitman J."/>
            <person name="Young S."/>
            <person name="Zeng Q."/>
            <person name="Gargeya S."/>
            <person name="Alvarado L."/>
            <person name="Berlin A.M."/>
            <person name="Chapman S.B."/>
            <person name="Chen Z."/>
            <person name="Freedman E."/>
            <person name="Gellesch M."/>
            <person name="Goldberg J."/>
            <person name="Griggs A."/>
            <person name="Gujja S."/>
            <person name="Heilman E."/>
            <person name="Heiman D."/>
            <person name="Howarth C."/>
            <person name="Mehta T."/>
            <person name="Neiman D."/>
            <person name="Pearson M."/>
            <person name="Roberts A."/>
            <person name="Saif S."/>
            <person name="Shea T."/>
            <person name="Shenoy N."/>
            <person name="Sisk P."/>
            <person name="Stolte C."/>
            <person name="Sykes S."/>
            <person name="White J."/>
            <person name="Yandava C."/>
            <person name="Haas B."/>
            <person name="Nusbaum C."/>
            <person name="Birren B."/>
        </authorList>
    </citation>
    <scope>NUCLEOTIDE SEQUENCE [LARGE SCALE GENOMIC DNA]</scope>
    <source>
        <strain evidence="1">ATCC 18188</strain>
    </source>
</reference>
<protein>
    <submittedName>
        <fullName evidence="1">Uncharacterized protein</fullName>
    </submittedName>
</protein>
<name>F2T3X8_AJEDA</name>
<dbReference type="HOGENOM" id="CLU_044088_0_0_1"/>
<dbReference type="EMBL" id="GG749408">
    <property type="protein sequence ID" value="EGE78130.2"/>
    <property type="molecule type" value="Genomic_DNA"/>
</dbReference>
<accession>F2T3X8</accession>
<proteinExistence type="predicted"/>